<dbReference type="EMBL" id="CAJFCV020000006">
    <property type="protein sequence ID" value="CAG9131228.1"/>
    <property type="molecule type" value="Genomic_DNA"/>
</dbReference>
<dbReference type="InterPro" id="IPR040264">
    <property type="entry name" value="T15H9.4-like"/>
</dbReference>
<dbReference type="PANTHER" id="PTHR31327">
    <property type="entry name" value="SPERM MEIOSIS PDZ DOMAIN CONTAINING PROTEINS-RELATED"/>
    <property type="match status" value="1"/>
</dbReference>
<sequence>MSAEKADPKPQKYLGFNKKVTDDFLETKVVTTKITKTDKRAALVSTALLVIRVDAKSNFGNVLDIGDFVVEVNGVSLKSKEQFYVEIKTVLTKGEEPQPLSLKIRRPKWIRQTEKNQFEQELGGFSYHTSLMILLPGSVLGMNIRAYNMKVYVSRVEPNSLAARSIRIGDCILGVDDVGCTSVKHCLDRMNEAMKKDKAVILTIERPESIQAVEMVKCALRAQKQTMVDSALAKDAVEIGKRESERIRAGRLIKPKPIYRRVDKKSKNSSAKSNKQHVQVKDKSSQLSIGADPFNPIFMARVKSKGNDKKPDGKSPKGMGTIGGIGNFDK</sequence>
<evidence type="ECO:0000259" key="2">
    <source>
        <dbReference type="PROSITE" id="PS50106"/>
    </source>
</evidence>
<dbReference type="Proteomes" id="UP000095284">
    <property type="component" value="Unplaced"/>
</dbReference>
<gene>
    <name evidence="3" type="ORF">BXYJ_LOCUS15152</name>
</gene>
<dbReference type="InterPro" id="IPR001478">
    <property type="entry name" value="PDZ"/>
</dbReference>
<dbReference type="Gene3D" id="2.30.42.10">
    <property type="match status" value="1"/>
</dbReference>
<feature type="compositionally biased region" description="Basic and acidic residues" evidence="1">
    <location>
        <begin position="305"/>
        <end position="315"/>
    </location>
</feature>
<evidence type="ECO:0000313" key="3">
    <source>
        <dbReference type="EMBL" id="CAD5235061.1"/>
    </source>
</evidence>
<evidence type="ECO:0000256" key="1">
    <source>
        <dbReference type="SAM" id="MobiDB-lite"/>
    </source>
</evidence>
<evidence type="ECO:0000313" key="6">
    <source>
        <dbReference type="Proteomes" id="UP000659654"/>
    </source>
</evidence>
<dbReference type="Pfam" id="PF00595">
    <property type="entry name" value="PDZ"/>
    <property type="match status" value="1"/>
</dbReference>
<keyword evidence="6" id="KW-1185">Reference proteome</keyword>
<proteinExistence type="predicted"/>
<dbReference type="Proteomes" id="UP000659654">
    <property type="component" value="Unassembled WGS sequence"/>
</dbReference>
<dbReference type="AlphaFoldDB" id="A0A1I7RKM2"/>
<dbReference type="EMBL" id="CAJFDI010000006">
    <property type="protein sequence ID" value="CAD5235061.1"/>
    <property type="molecule type" value="Genomic_DNA"/>
</dbReference>
<dbReference type="eggNOG" id="KOG3528">
    <property type="taxonomic scope" value="Eukaryota"/>
</dbReference>
<dbReference type="WBParaSite" id="BXY_0125600.1">
    <property type="protein sequence ID" value="BXY_0125600.1"/>
    <property type="gene ID" value="BXY_0125600"/>
</dbReference>
<dbReference type="PROSITE" id="PS50106">
    <property type="entry name" value="PDZ"/>
    <property type="match status" value="1"/>
</dbReference>
<name>A0A1I7RKM2_BURXY</name>
<organism evidence="5 7">
    <name type="scientific">Bursaphelenchus xylophilus</name>
    <name type="common">Pinewood nematode worm</name>
    <name type="synonym">Aphelenchoides xylophilus</name>
    <dbReference type="NCBI Taxonomy" id="6326"/>
    <lineage>
        <taxon>Eukaryota</taxon>
        <taxon>Metazoa</taxon>
        <taxon>Ecdysozoa</taxon>
        <taxon>Nematoda</taxon>
        <taxon>Chromadorea</taxon>
        <taxon>Rhabditida</taxon>
        <taxon>Tylenchina</taxon>
        <taxon>Tylenchomorpha</taxon>
        <taxon>Aphelenchoidea</taxon>
        <taxon>Aphelenchoididae</taxon>
        <taxon>Bursaphelenchus</taxon>
    </lineage>
</organism>
<dbReference type="SUPFAM" id="SSF50156">
    <property type="entry name" value="PDZ domain-like"/>
    <property type="match status" value="1"/>
</dbReference>
<evidence type="ECO:0000313" key="4">
    <source>
        <dbReference type="EMBL" id="CAG9131228.1"/>
    </source>
</evidence>
<evidence type="ECO:0000313" key="5">
    <source>
        <dbReference type="Proteomes" id="UP000095284"/>
    </source>
</evidence>
<accession>A0A1I7RKM2</accession>
<dbReference type="InterPro" id="IPR036034">
    <property type="entry name" value="PDZ_sf"/>
</dbReference>
<protein>
    <submittedName>
        <fullName evidence="3">(pine wood nematode) hypothetical protein</fullName>
    </submittedName>
    <submittedName>
        <fullName evidence="7">PDZ domain-containing protein</fullName>
    </submittedName>
</protein>
<evidence type="ECO:0000313" key="7">
    <source>
        <dbReference type="WBParaSite" id="BXY_0125600.1"/>
    </source>
</evidence>
<feature type="compositionally biased region" description="Gly residues" evidence="1">
    <location>
        <begin position="320"/>
        <end position="330"/>
    </location>
</feature>
<feature type="region of interest" description="Disordered" evidence="1">
    <location>
        <begin position="262"/>
        <end position="330"/>
    </location>
</feature>
<feature type="domain" description="PDZ" evidence="2">
    <location>
        <begin position="137"/>
        <end position="185"/>
    </location>
</feature>
<reference evidence="4" key="2">
    <citation type="submission" date="2020-08" db="EMBL/GenBank/DDBJ databases">
        <authorList>
            <person name="Kikuchi T."/>
        </authorList>
    </citation>
    <scope>NUCLEOTIDE SEQUENCE</scope>
    <source>
        <strain evidence="3">Ka4C1</strain>
    </source>
</reference>
<dbReference type="Proteomes" id="UP000582659">
    <property type="component" value="Unassembled WGS sequence"/>
</dbReference>
<dbReference type="SMART" id="SM00228">
    <property type="entry name" value="PDZ"/>
    <property type="match status" value="2"/>
</dbReference>
<reference evidence="7" key="1">
    <citation type="submission" date="2016-11" db="UniProtKB">
        <authorList>
            <consortium name="WormBaseParasite"/>
        </authorList>
    </citation>
    <scope>IDENTIFICATION</scope>
</reference>
<dbReference type="OrthoDB" id="5875756at2759"/>